<dbReference type="InterPro" id="IPR029016">
    <property type="entry name" value="GAF-like_dom_sf"/>
</dbReference>
<dbReference type="CDD" id="cd00075">
    <property type="entry name" value="HATPase"/>
    <property type="match status" value="1"/>
</dbReference>
<dbReference type="PROSITE" id="PS50109">
    <property type="entry name" value="HIS_KIN"/>
    <property type="match status" value="1"/>
</dbReference>
<dbReference type="GO" id="GO:0034220">
    <property type="term" value="P:monoatomic ion transmembrane transport"/>
    <property type="evidence" value="ECO:0007669"/>
    <property type="project" value="UniProtKB-KW"/>
</dbReference>
<name>A0A0J8GBV1_9LIST</name>
<dbReference type="Pfam" id="PF00512">
    <property type="entry name" value="HisKA"/>
    <property type="match status" value="1"/>
</dbReference>
<keyword evidence="16" id="KW-0406">Ion transport</keyword>
<proteinExistence type="predicted"/>
<dbReference type="InterPro" id="IPR036097">
    <property type="entry name" value="HisK_dim/P_sf"/>
</dbReference>
<dbReference type="PANTHER" id="PTHR45569:SF1">
    <property type="entry name" value="SENSOR PROTEIN KDPD"/>
    <property type="match status" value="1"/>
</dbReference>
<keyword evidence="7" id="KW-0547">Nucleotide-binding</keyword>
<keyword evidence="4" id="KW-0597">Phosphoprotein</keyword>
<evidence type="ECO:0000256" key="3">
    <source>
        <dbReference type="ARBA" id="ARBA00012438"/>
    </source>
</evidence>
<keyword evidence="8 16" id="KW-0418">Kinase</keyword>
<dbReference type="Gene3D" id="1.20.120.620">
    <property type="entry name" value="Backbone structure of the membrane domain of e. Coli histidine kinase receptor kdpd"/>
    <property type="match status" value="1"/>
</dbReference>
<dbReference type="InterPro" id="IPR025201">
    <property type="entry name" value="KdpD_TM"/>
</dbReference>
<dbReference type="CDD" id="cd00082">
    <property type="entry name" value="HisKA"/>
    <property type="match status" value="1"/>
</dbReference>
<evidence type="ECO:0000256" key="13">
    <source>
        <dbReference type="ARBA" id="ARBA00057300"/>
    </source>
</evidence>
<dbReference type="PRINTS" id="PR00344">
    <property type="entry name" value="BCTRLSENSOR"/>
</dbReference>
<keyword evidence="16" id="KW-0813">Transport</keyword>
<dbReference type="SUPFAM" id="SSF52402">
    <property type="entry name" value="Adenine nucleotide alpha hydrolases-like"/>
    <property type="match status" value="1"/>
</dbReference>
<dbReference type="AlphaFoldDB" id="A0A0J8GBV1"/>
<dbReference type="Gene3D" id="3.30.450.40">
    <property type="match status" value="1"/>
</dbReference>
<dbReference type="InterPro" id="IPR027417">
    <property type="entry name" value="P-loop_NTPase"/>
</dbReference>
<keyword evidence="10 14" id="KW-1133">Transmembrane helix</keyword>
<keyword evidence="6 14" id="KW-0812">Transmembrane</keyword>
<evidence type="ECO:0000256" key="10">
    <source>
        <dbReference type="ARBA" id="ARBA00022989"/>
    </source>
</evidence>
<dbReference type="InterPro" id="IPR003661">
    <property type="entry name" value="HisK_dim/P_dom"/>
</dbReference>
<comment type="caution">
    <text evidence="16">The sequence shown here is derived from an EMBL/GenBank/DDBJ whole genome shotgun (WGS) entry which is preliminary data.</text>
</comment>
<feature type="domain" description="Histidine kinase" evidence="15">
    <location>
        <begin position="672"/>
        <end position="887"/>
    </location>
</feature>
<evidence type="ECO:0000256" key="14">
    <source>
        <dbReference type="SAM" id="Phobius"/>
    </source>
</evidence>
<dbReference type="PANTHER" id="PTHR45569">
    <property type="entry name" value="SENSOR PROTEIN KDPD"/>
    <property type="match status" value="1"/>
</dbReference>
<evidence type="ECO:0000256" key="2">
    <source>
        <dbReference type="ARBA" id="ARBA00004141"/>
    </source>
</evidence>
<dbReference type="InterPro" id="IPR036890">
    <property type="entry name" value="HATPase_C_sf"/>
</dbReference>
<dbReference type="Gene3D" id="3.40.50.300">
    <property type="entry name" value="P-loop containing nucleotide triphosphate hydrolases"/>
    <property type="match status" value="1"/>
</dbReference>
<dbReference type="GO" id="GO:0042802">
    <property type="term" value="F:identical protein binding"/>
    <property type="evidence" value="ECO:0007669"/>
    <property type="project" value="UniProtKB-ARBA"/>
</dbReference>
<dbReference type="GO" id="GO:0005737">
    <property type="term" value="C:cytoplasm"/>
    <property type="evidence" value="ECO:0007669"/>
    <property type="project" value="UniProtKB-ARBA"/>
</dbReference>
<reference evidence="16 17" key="1">
    <citation type="journal article" date="2015" name="Genome Biol. Evol.">
        <title>Comparative Genomics of Listeria Sensu Lato: Genus-Wide Differences in Evolutionary Dynamics and the Progressive Gain of Complex, Potentially Pathogenicity-Related Traits through Lateral Gene Transfer.</title>
        <authorList>
            <person name="Chiara M."/>
            <person name="Caruso M."/>
            <person name="D'Erchia A.M."/>
            <person name="Manzari C."/>
            <person name="Fraccalvieri R."/>
            <person name="Goffredo E."/>
            <person name="Latorre L."/>
            <person name="Miccolupo A."/>
            <person name="Padalino I."/>
            <person name="Santagada G."/>
            <person name="Chiocco D."/>
            <person name="Pesole G."/>
            <person name="Horner D.S."/>
            <person name="Parisi A."/>
        </authorList>
    </citation>
    <scope>NUCLEOTIDE SEQUENCE [LARGE SCALE GENOMIC DNA]</scope>
    <source>
        <strain evidence="16 17">1991</strain>
    </source>
</reference>
<evidence type="ECO:0000256" key="12">
    <source>
        <dbReference type="ARBA" id="ARBA00023136"/>
    </source>
</evidence>
<evidence type="ECO:0000313" key="16">
    <source>
        <dbReference type="EMBL" id="KMT60157.1"/>
    </source>
</evidence>
<protein>
    <recommendedName>
        <fullName evidence="3">histidine kinase</fullName>
        <ecNumber evidence="3">2.7.13.3</ecNumber>
    </recommendedName>
</protein>
<comment type="function">
    <text evidence="13">Member of the two-component regulatory system KdpD/KdpE involved in the regulation of the kdp operon. KdpD may function as a membrane-associated protein kinase that phosphorylates KdpE in response to environmental signals.</text>
</comment>
<dbReference type="SUPFAM" id="SSF47384">
    <property type="entry name" value="Homodimeric domain of signal transducing histidine kinase"/>
    <property type="match status" value="1"/>
</dbReference>
<evidence type="ECO:0000256" key="1">
    <source>
        <dbReference type="ARBA" id="ARBA00000085"/>
    </source>
</evidence>
<organism evidence="16 17">
    <name type="scientific">Listeria fleischmannii 1991</name>
    <dbReference type="NCBI Taxonomy" id="1430899"/>
    <lineage>
        <taxon>Bacteria</taxon>
        <taxon>Bacillati</taxon>
        <taxon>Bacillota</taxon>
        <taxon>Bacilli</taxon>
        <taxon>Bacillales</taxon>
        <taxon>Listeriaceae</taxon>
        <taxon>Listeria</taxon>
    </lineage>
</organism>
<dbReference type="Pfam" id="PF02702">
    <property type="entry name" value="KdpD"/>
    <property type="match status" value="1"/>
</dbReference>
<keyword evidence="12 14" id="KW-0472">Membrane</keyword>
<dbReference type="GO" id="GO:0005886">
    <property type="term" value="C:plasma membrane"/>
    <property type="evidence" value="ECO:0007669"/>
    <property type="project" value="TreeGrafter"/>
</dbReference>
<evidence type="ECO:0000256" key="11">
    <source>
        <dbReference type="ARBA" id="ARBA00023012"/>
    </source>
</evidence>
<dbReference type="InterPro" id="IPR005467">
    <property type="entry name" value="His_kinase_dom"/>
</dbReference>
<dbReference type="Pfam" id="PF02518">
    <property type="entry name" value="HATPase_c"/>
    <property type="match status" value="1"/>
</dbReference>
<dbReference type="InterPro" id="IPR003852">
    <property type="entry name" value="Sig_transdc_His_kinase_KdpD_N"/>
</dbReference>
<dbReference type="InterPro" id="IPR014729">
    <property type="entry name" value="Rossmann-like_a/b/a_fold"/>
</dbReference>
<dbReference type="Pfam" id="PF00582">
    <property type="entry name" value="Usp"/>
    <property type="match status" value="1"/>
</dbReference>
<dbReference type="InterPro" id="IPR052023">
    <property type="entry name" value="Histidine_kinase_KdpD"/>
</dbReference>
<evidence type="ECO:0000313" key="17">
    <source>
        <dbReference type="Proteomes" id="UP000052258"/>
    </source>
</evidence>
<dbReference type="RefSeq" id="WP_059139993.1">
    <property type="nucleotide sequence ID" value="NZ_KQ130613.1"/>
</dbReference>
<dbReference type="EC" id="2.7.13.3" evidence="3"/>
<comment type="catalytic activity">
    <reaction evidence="1">
        <text>ATP + protein L-histidine = ADP + protein N-phospho-L-histidine.</text>
        <dbReference type="EC" id="2.7.13.3"/>
    </reaction>
</comment>
<dbReference type="InterPro" id="IPR003594">
    <property type="entry name" value="HATPase_dom"/>
</dbReference>
<evidence type="ECO:0000256" key="8">
    <source>
        <dbReference type="ARBA" id="ARBA00022777"/>
    </source>
</evidence>
<dbReference type="InterPro" id="IPR038318">
    <property type="entry name" value="KdpD_sf"/>
</dbReference>
<dbReference type="Pfam" id="PF13493">
    <property type="entry name" value="DUF4118"/>
    <property type="match status" value="1"/>
</dbReference>
<dbReference type="Gene3D" id="3.40.50.620">
    <property type="entry name" value="HUPs"/>
    <property type="match status" value="1"/>
</dbReference>
<dbReference type="GO" id="GO:0000155">
    <property type="term" value="F:phosphorelay sensor kinase activity"/>
    <property type="evidence" value="ECO:0007669"/>
    <property type="project" value="InterPro"/>
</dbReference>
<gene>
    <name evidence="16" type="ORF">X560_1083</name>
</gene>
<keyword evidence="17" id="KW-1185">Reference proteome</keyword>
<dbReference type="GO" id="GO:0005524">
    <property type="term" value="F:ATP binding"/>
    <property type="evidence" value="ECO:0007669"/>
    <property type="project" value="UniProtKB-KW"/>
</dbReference>
<dbReference type="Proteomes" id="UP000052258">
    <property type="component" value="Unassembled WGS sequence"/>
</dbReference>
<evidence type="ECO:0000256" key="4">
    <source>
        <dbReference type="ARBA" id="ARBA00022553"/>
    </source>
</evidence>
<evidence type="ECO:0000256" key="5">
    <source>
        <dbReference type="ARBA" id="ARBA00022679"/>
    </source>
</evidence>
<dbReference type="FunFam" id="3.40.50.300:FF:000483">
    <property type="entry name" value="Sensor histidine kinase KdpD"/>
    <property type="match status" value="1"/>
</dbReference>
<evidence type="ECO:0000259" key="15">
    <source>
        <dbReference type="PROSITE" id="PS50109"/>
    </source>
</evidence>
<feature type="transmembrane region" description="Helical" evidence="14">
    <location>
        <begin position="437"/>
        <end position="456"/>
    </location>
</feature>
<sequence>MTNDRPNPDALLQEVRAGSSGKLKIYFGYAAGVGKTFAMLNDAHEELERGIDVVAGYIEPHNRKETMRLLDGLPKIQTKLVTYKNMCLEEFDVDAVLLRQPGVVLVDELAHTNAPGSRNKKRYQDVRELLDTGIDVYTTVNVQHIESLNDIVEDITQIAVKETIPDQFFDQADFIKLIDVEPDELLKRFSEGKIYEAERAALAMHKFFTKENLKLLREIAMRKVTDRISFLNEQTMPFSDKRASMKLLVCINESEASQKLIRWTARAAEAFHASFTALYVDDGDTESLPLADKKTLQENLALAEKLGADTVTINGHNLSETIAEYAKLSGVTNIVLGKSNRKSFLLGKFGADLEDELIDSLQAIEIHIIPSSRKEKTKKHAWTLKNIVTWHDTAKMFAALILATILSAGLSELGIGDQNIIMVYILSVLVISRITTGYLYGIIGSLLAVLIFNFFFMTPLYTFNTVQVGYPVTYGIMLLVALITSALTVRMKKIAKQAVVRERRTEILYELNKKLLVTRQLDGILELVTAYLVRLLGRSIIVYAEEPKEDGTGGTFLQEKDETGALAMLSPAERAVVHWVFRSGKEAGRTTDTLSGSAGFYLPVISGGKILGVIGIFCDPNKEALTQDNRLFLRMVSSQVATSLERQKLTDEQRQILIETEKEQMRSNLLRAISHDLRTPLTGILGASSALLENQLDETTRDKLVLDIKEDSEWLIRMVENLLSVTRINEGMLTVNADLEAAEEVIGGAVRRIRSRFKNRTIHVRVPDEVVLIPMDATLIEQVLINLMENALRHGGADAKVWVNVTLVRDEVVFTVKDDGVGIPKERFGQLFDNFGVEARERVDMTRGLGIGLSICMSIIKAHGGTMEVAENPGGGALFRFTLPLGGDSRAK</sequence>
<comment type="subcellular location">
    <subcellularLocation>
        <location evidence="2">Membrane</location>
        <topology evidence="2">Multi-pass membrane protein</topology>
    </subcellularLocation>
</comment>
<dbReference type="Gene3D" id="3.30.565.10">
    <property type="entry name" value="Histidine kinase-like ATPase, C-terminal domain"/>
    <property type="match status" value="1"/>
</dbReference>
<dbReference type="CDD" id="cd01987">
    <property type="entry name" value="USP_KdpD-like"/>
    <property type="match status" value="1"/>
</dbReference>
<dbReference type="SMART" id="SM00387">
    <property type="entry name" value="HATPase_c"/>
    <property type="match status" value="1"/>
</dbReference>
<dbReference type="InterPro" id="IPR004358">
    <property type="entry name" value="Sig_transdc_His_kin-like_C"/>
</dbReference>
<keyword evidence="9" id="KW-0067">ATP-binding</keyword>
<evidence type="ECO:0000256" key="9">
    <source>
        <dbReference type="ARBA" id="ARBA00022840"/>
    </source>
</evidence>
<dbReference type="EMBL" id="AZHO01000011">
    <property type="protein sequence ID" value="KMT60157.1"/>
    <property type="molecule type" value="Genomic_DNA"/>
</dbReference>
<dbReference type="OrthoDB" id="9806130at2"/>
<keyword evidence="11" id="KW-0902">Two-component regulatory system</keyword>
<evidence type="ECO:0000256" key="7">
    <source>
        <dbReference type="ARBA" id="ARBA00022741"/>
    </source>
</evidence>
<evidence type="ECO:0000256" key="6">
    <source>
        <dbReference type="ARBA" id="ARBA00022692"/>
    </source>
</evidence>
<dbReference type="SMART" id="SM00388">
    <property type="entry name" value="HisKA"/>
    <property type="match status" value="1"/>
</dbReference>
<keyword evidence="16" id="KW-0407">Ion channel</keyword>
<dbReference type="FunFam" id="3.30.565.10:FF:000042">
    <property type="entry name" value="Two-component sensor histidine kinase KdpD"/>
    <property type="match status" value="1"/>
</dbReference>
<dbReference type="SUPFAM" id="SSF55781">
    <property type="entry name" value="GAF domain-like"/>
    <property type="match status" value="1"/>
</dbReference>
<accession>A0A0J8GBV1</accession>
<dbReference type="InterPro" id="IPR006016">
    <property type="entry name" value="UspA"/>
</dbReference>
<dbReference type="PATRIC" id="fig|1430899.3.peg.1118"/>
<dbReference type="SUPFAM" id="SSF55874">
    <property type="entry name" value="ATPase domain of HSP90 chaperone/DNA topoisomerase II/histidine kinase"/>
    <property type="match status" value="1"/>
</dbReference>
<keyword evidence="5" id="KW-0808">Transferase</keyword>
<dbReference type="Gene3D" id="1.10.287.130">
    <property type="match status" value="1"/>
</dbReference>
<feature type="transmembrane region" description="Helical" evidence="14">
    <location>
        <begin position="468"/>
        <end position="489"/>
    </location>
</feature>